<accession>A0ABY7G4T7</accession>
<gene>
    <name evidence="2" type="ORF">MAR_013882</name>
</gene>
<protein>
    <recommendedName>
        <fullName evidence="1">Mutator-like transposase domain-containing protein</fullName>
    </recommendedName>
</protein>
<dbReference type="Pfam" id="PF20700">
    <property type="entry name" value="Mutator"/>
    <property type="match status" value="1"/>
</dbReference>
<keyword evidence="3" id="KW-1185">Reference proteome</keyword>
<evidence type="ECO:0000259" key="1">
    <source>
        <dbReference type="Pfam" id="PF20700"/>
    </source>
</evidence>
<sequence length="144" mass="15627">GAFVKYATTDGDAPSTAGVEGLTVVSSIIWGKLKGKLTRHTLDNQFSKSAIAQNSSGQLCKNQRKATRAAKSRCTLVVKELLRRYAGNMHQIKHGLPQVLNATVGCYYGDCSRCSCVGGVSGNQQLVVPLCLFRYTWDNWTLNG</sequence>
<reference evidence="2" key="1">
    <citation type="submission" date="2022-11" db="EMBL/GenBank/DDBJ databases">
        <title>Centuries of genome instability and evolution in soft-shell clam transmissible cancer (bioRxiv).</title>
        <authorList>
            <person name="Hart S.F.M."/>
            <person name="Yonemitsu M.A."/>
            <person name="Giersch R.M."/>
            <person name="Beal B.F."/>
            <person name="Arriagada G."/>
            <person name="Davis B.W."/>
            <person name="Ostrander E.A."/>
            <person name="Goff S.P."/>
            <person name="Metzger M.J."/>
        </authorList>
    </citation>
    <scope>NUCLEOTIDE SEQUENCE</scope>
    <source>
        <strain evidence="2">MELC-2E11</strain>
        <tissue evidence="2">Siphon/mantle</tissue>
    </source>
</reference>
<feature type="domain" description="Mutator-like transposase" evidence="1">
    <location>
        <begin position="2"/>
        <end position="114"/>
    </location>
</feature>
<feature type="non-terminal residue" evidence="2">
    <location>
        <position position="144"/>
    </location>
</feature>
<evidence type="ECO:0000313" key="2">
    <source>
        <dbReference type="EMBL" id="WAR28178.1"/>
    </source>
</evidence>
<dbReference type="EMBL" id="CP111026">
    <property type="protein sequence ID" value="WAR28178.1"/>
    <property type="molecule type" value="Genomic_DNA"/>
</dbReference>
<evidence type="ECO:0000313" key="3">
    <source>
        <dbReference type="Proteomes" id="UP001164746"/>
    </source>
</evidence>
<organism evidence="2 3">
    <name type="scientific">Mya arenaria</name>
    <name type="common">Soft-shell clam</name>
    <dbReference type="NCBI Taxonomy" id="6604"/>
    <lineage>
        <taxon>Eukaryota</taxon>
        <taxon>Metazoa</taxon>
        <taxon>Spiralia</taxon>
        <taxon>Lophotrochozoa</taxon>
        <taxon>Mollusca</taxon>
        <taxon>Bivalvia</taxon>
        <taxon>Autobranchia</taxon>
        <taxon>Heteroconchia</taxon>
        <taxon>Euheterodonta</taxon>
        <taxon>Imparidentia</taxon>
        <taxon>Neoheterodontei</taxon>
        <taxon>Myida</taxon>
        <taxon>Myoidea</taxon>
        <taxon>Myidae</taxon>
        <taxon>Mya</taxon>
    </lineage>
</organism>
<dbReference type="InterPro" id="IPR049012">
    <property type="entry name" value="Mutator_transp_dom"/>
</dbReference>
<proteinExistence type="predicted"/>
<dbReference type="Proteomes" id="UP001164746">
    <property type="component" value="Chromosome 15"/>
</dbReference>
<name>A0ABY7G4T7_MYAAR</name>